<accession>A0A9X4EYZ1</accession>
<dbReference type="InterPro" id="IPR002656">
    <property type="entry name" value="Acyl_transf_3_dom"/>
</dbReference>
<name>A0A9X4EYZ1_9VIBR</name>
<feature type="transmembrane region" description="Helical" evidence="7">
    <location>
        <begin position="188"/>
        <end position="207"/>
    </location>
</feature>
<protein>
    <submittedName>
        <fullName evidence="9">Acyltransferase family protein</fullName>
    </submittedName>
</protein>
<dbReference type="Proteomes" id="UP001140979">
    <property type="component" value="Unassembled WGS sequence"/>
</dbReference>
<comment type="similarity">
    <text evidence="2">Belongs to the acyltransferase 3 family.</text>
</comment>
<proteinExistence type="inferred from homology"/>
<evidence type="ECO:0000313" key="10">
    <source>
        <dbReference type="Proteomes" id="UP001140979"/>
    </source>
</evidence>
<dbReference type="GO" id="GO:0009246">
    <property type="term" value="P:enterobacterial common antigen biosynthetic process"/>
    <property type="evidence" value="ECO:0007669"/>
    <property type="project" value="TreeGrafter"/>
</dbReference>
<keyword evidence="4 7" id="KW-0812">Transmembrane</keyword>
<evidence type="ECO:0000256" key="3">
    <source>
        <dbReference type="ARBA" id="ARBA00022475"/>
    </source>
</evidence>
<evidence type="ECO:0000256" key="2">
    <source>
        <dbReference type="ARBA" id="ARBA00007400"/>
    </source>
</evidence>
<evidence type="ECO:0000256" key="6">
    <source>
        <dbReference type="ARBA" id="ARBA00023136"/>
    </source>
</evidence>
<keyword evidence="9" id="KW-0808">Transferase</keyword>
<feature type="transmembrane region" description="Helical" evidence="7">
    <location>
        <begin position="84"/>
        <end position="101"/>
    </location>
</feature>
<keyword evidence="6 7" id="KW-0472">Membrane</keyword>
<dbReference type="GO" id="GO:0005886">
    <property type="term" value="C:plasma membrane"/>
    <property type="evidence" value="ECO:0007669"/>
    <property type="project" value="UniProtKB-SubCell"/>
</dbReference>
<feature type="transmembrane region" description="Helical" evidence="7">
    <location>
        <begin position="160"/>
        <end position="182"/>
    </location>
</feature>
<organism evidence="9 10">
    <name type="scientific">Vibrio aestuarianus</name>
    <dbReference type="NCBI Taxonomy" id="28171"/>
    <lineage>
        <taxon>Bacteria</taxon>
        <taxon>Pseudomonadati</taxon>
        <taxon>Pseudomonadota</taxon>
        <taxon>Gammaproteobacteria</taxon>
        <taxon>Vibrionales</taxon>
        <taxon>Vibrionaceae</taxon>
        <taxon>Vibrio</taxon>
    </lineage>
</organism>
<dbReference type="PANTHER" id="PTHR40074:SF2">
    <property type="entry name" value="O-ACETYLTRANSFERASE WECH"/>
    <property type="match status" value="1"/>
</dbReference>
<dbReference type="PANTHER" id="PTHR40074">
    <property type="entry name" value="O-ACETYLTRANSFERASE WECH"/>
    <property type="match status" value="1"/>
</dbReference>
<dbReference type="AlphaFoldDB" id="A0A9X4EYZ1"/>
<evidence type="ECO:0000256" key="4">
    <source>
        <dbReference type="ARBA" id="ARBA00022692"/>
    </source>
</evidence>
<comment type="subcellular location">
    <subcellularLocation>
        <location evidence="1">Cell membrane</location>
        <topology evidence="1">Multi-pass membrane protein</topology>
    </subcellularLocation>
</comment>
<reference evidence="9" key="1">
    <citation type="submission" date="2022-02" db="EMBL/GenBank/DDBJ databases">
        <title>Emergence and expansion in Europe of a Vibrio aestuarianus clonal complex pathogenic for oysters.</title>
        <authorList>
            <person name="Mesnil A."/>
            <person name="Travers M.-A."/>
        </authorList>
    </citation>
    <scope>NUCLEOTIDE SEQUENCE</scope>
    <source>
        <strain evidence="9">19_064_11T1</strain>
    </source>
</reference>
<dbReference type="Pfam" id="PF01757">
    <property type="entry name" value="Acyl_transf_3"/>
    <property type="match status" value="1"/>
</dbReference>
<feature type="transmembrane region" description="Helical" evidence="7">
    <location>
        <begin position="249"/>
        <end position="266"/>
    </location>
</feature>
<feature type="transmembrane region" description="Helical" evidence="7">
    <location>
        <begin position="313"/>
        <end position="331"/>
    </location>
</feature>
<evidence type="ECO:0000256" key="7">
    <source>
        <dbReference type="SAM" id="Phobius"/>
    </source>
</evidence>
<sequence length="341" mass="38430">MSSSQKIASLELGRVIAILAVIALHCQMFLSYFTYQDEPWFGYVFNQLTRFAVPLFFLISGYLIQPKLVASPIVTLKRYARPLFRLWVVWSVICLLVPFNWPTVAQDGYLAERIGYWDYWLSSPLDALLEGGLVHLWFIPALIFAVAILAWLLQTKRTNLIIPLAVALYIYGVLAGSYQAITELSAPFFTRNGPFFSTLLVSIGFMIRQHAYQLSAVKACVMLGLGLIMHLAEAYALHPHDQLFNVNDYLFTTPLWATGCFLLLLAKPNWGNSPWVFALSQRILGVYVSHLLVAISMMNIAGILALQDGMRDLFVFTGTVIFTLLLVIGIEKTPLRSILLR</sequence>
<keyword evidence="9" id="KW-0012">Acyltransferase</keyword>
<feature type="domain" description="Acyltransferase 3" evidence="8">
    <location>
        <begin position="8"/>
        <end position="327"/>
    </location>
</feature>
<evidence type="ECO:0000256" key="5">
    <source>
        <dbReference type="ARBA" id="ARBA00022989"/>
    </source>
</evidence>
<feature type="transmembrane region" description="Helical" evidence="7">
    <location>
        <begin position="12"/>
        <end position="34"/>
    </location>
</feature>
<keyword evidence="3" id="KW-1003">Cell membrane</keyword>
<feature type="transmembrane region" description="Helical" evidence="7">
    <location>
        <begin position="287"/>
        <end position="307"/>
    </location>
</feature>
<evidence type="ECO:0000256" key="1">
    <source>
        <dbReference type="ARBA" id="ARBA00004651"/>
    </source>
</evidence>
<dbReference type="RefSeq" id="WP_274682711.1">
    <property type="nucleotide sequence ID" value="NZ_JAKNBA010000004.1"/>
</dbReference>
<dbReference type="GO" id="GO:0016413">
    <property type="term" value="F:O-acetyltransferase activity"/>
    <property type="evidence" value="ECO:0007669"/>
    <property type="project" value="TreeGrafter"/>
</dbReference>
<feature type="transmembrane region" description="Helical" evidence="7">
    <location>
        <begin position="219"/>
        <end position="237"/>
    </location>
</feature>
<gene>
    <name evidence="9" type="ORF">L9W94_04265</name>
</gene>
<keyword evidence="5 7" id="KW-1133">Transmembrane helix</keyword>
<comment type="caution">
    <text evidence="9">The sequence shown here is derived from an EMBL/GenBank/DDBJ whole genome shotgun (WGS) entry which is preliminary data.</text>
</comment>
<feature type="transmembrane region" description="Helical" evidence="7">
    <location>
        <begin position="134"/>
        <end position="153"/>
    </location>
</feature>
<evidence type="ECO:0000259" key="8">
    <source>
        <dbReference type="Pfam" id="PF01757"/>
    </source>
</evidence>
<dbReference type="EMBL" id="JAKNBA010000004">
    <property type="protein sequence ID" value="MDE1241375.1"/>
    <property type="molecule type" value="Genomic_DNA"/>
</dbReference>
<evidence type="ECO:0000313" key="9">
    <source>
        <dbReference type="EMBL" id="MDE1241375.1"/>
    </source>
</evidence>